<evidence type="ECO:0000256" key="1">
    <source>
        <dbReference type="SAM" id="Phobius"/>
    </source>
</evidence>
<sequence length="219" mass="24828">MIDIPASFIISSRLSALDSKDILRVIHLAQQKWKESQVKSRMQHHSTTPLLAVGISNPQELSTVIANDIPIIHIENDCKALQAVQKREIQHQQRTSRVYMTLLSSLWGLLLCQLRYNGLFKLKRGADVVDLRVFERGSLPLPNIMIAGTSLGVMACLAWITKRRLHKKRMQYDCIDGGDDGFILLRNDVSFSRFSFIATDVIPYCIIGVGAFSYKRIKM</sequence>
<feature type="transmembrane region" description="Helical" evidence="1">
    <location>
        <begin position="98"/>
        <end position="116"/>
    </location>
</feature>
<feature type="transmembrane region" description="Helical" evidence="1">
    <location>
        <begin position="141"/>
        <end position="160"/>
    </location>
</feature>
<protein>
    <submittedName>
        <fullName evidence="2">Uncharacterized protein</fullName>
    </submittedName>
</protein>
<dbReference type="Proteomes" id="UP000053815">
    <property type="component" value="Unassembled WGS sequence"/>
</dbReference>
<reference evidence="2" key="1">
    <citation type="submission" date="2014-09" db="EMBL/GenBank/DDBJ databases">
        <title>Draft genome sequence of an oleaginous Mucoromycotina fungus Mucor ambiguus NBRC6742.</title>
        <authorList>
            <person name="Takeda I."/>
            <person name="Yamane N."/>
            <person name="Morita T."/>
            <person name="Tamano K."/>
            <person name="Machida M."/>
            <person name="Baker S."/>
            <person name="Koike H."/>
        </authorList>
    </citation>
    <scope>NUCLEOTIDE SEQUENCE</scope>
    <source>
        <strain evidence="2">NBRC 6742</strain>
    </source>
</reference>
<evidence type="ECO:0000313" key="3">
    <source>
        <dbReference type="Proteomes" id="UP000053815"/>
    </source>
</evidence>
<accession>A0A0C9MMX0</accession>
<gene>
    <name evidence="2" type="ORF">MAM1_0223d08300</name>
</gene>
<organism evidence="2">
    <name type="scientific">Mucor ambiguus</name>
    <dbReference type="NCBI Taxonomy" id="91626"/>
    <lineage>
        <taxon>Eukaryota</taxon>
        <taxon>Fungi</taxon>
        <taxon>Fungi incertae sedis</taxon>
        <taxon>Mucoromycota</taxon>
        <taxon>Mucoromycotina</taxon>
        <taxon>Mucoromycetes</taxon>
        <taxon>Mucorales</taxon>
        <taxon>Mucorineae</taxon>
        <taxon>Mucoraceae</taxon>
        <taxon>Mucor</taxon>
    </lineage>
</organism>
<evidence type="ECO:0000313" key="2">
    <source>
        <dbReference type="EMBL" id="GAN08784.1"/>
    </source>
</evidence>
<keyword evidence="3" id="KW-1185">Reference proteome</keyword>
<name>A0A0C9MMX0_9FUNG</name>
<keyword evidence="1" id="KW-1133">Transmembrane helix</keyword>
<proteinExistence type="predicted"/>
<keyword evidence="1" id="KW-0472">Membrane</keyword>
<dbReference type="EMBL" id="DF836512">
    <property type="protein sequence ID" value="GAN08784.1"/>
    <property type="molecule type" value="Genomic_DNA"/>
</dbReference>
<keyword evidence="1" id="KW-0812">Transmembrane</keyword>
<dbReference type="OrthoDB" id="2279327at2759"/>
<dbReference type="AlphaFoldDB" id="A0A0C9MMX0"/>